<reference evidence="3" key="2">
    <citation type="submission" date="2022-10" db="EMBL/GenBank/DDBJ databases">
        <authorList>
            <person name="Aronson H.S."/>
        </authorList>
    </citation>
    <scope>NUCLEOTIDE SEQUENCE</scope>
    <source>
        <strain evidence="3">RS19-109</strain>
    </source>
</reference>
<dbReference type="Proteomes" id="UP001154240">
    <property type="component" value="Unassembled WGS sequence"/>
</dbReference>
<dbReference type="PANTHER" id="PTHR13420">
    <property type="entry name" value="UPF0235 PROTEIN C15ORF40"/>
    <property type="match status" value="1"/>
</dbReference>
<dbReference type="HAMAP" id="MF_00634">
    <property type="entry name" value="UPF0235"/>
    <property type="match status" value="1"/>
</dbReference>
<keyword evidence="4" id="KW-1185">Reference proteome</keyword>
<sequence>MTGRPFYTWDGDVLVLNILGTPNAKKDAIGKVKGHQLCVSVKAVPRGGKATDYMVRFLAEEFGVAVRDIEVVTGRMNVNKVLRIKSPQRLPGVIGQRKLF</sequence>
<evidence type="ECO:0000313" key="3">
    <source>
        <dbReference type="EMBL" id="MDG4474930.1"/>
    </source>
</evidence>
<organism evidence="3 4">
    <name type="scientific">Thiovibrio frasassiensis</name>
    <dbReference type="NCBI Taxonomy" id="2984131"/>
    <lineage>
        <taxon>Bacteria</taxon>
        <taxon>Pseudomonadati</taxon>
        <taxon>Thermodesulfobacteriota</taxon>
        <taxon>Desulfobulbia</taxon>
        <taxon>Desulfobulbales</taxon>
        <taxon>Thiovibrionaceae</taxon>
        <taxon>Thiovibrio</taxon>
    </lineage>
</organism>
<accession>A0A9X4MEZ9</accession>
<dbReference type="InterPro" id="IPR003746">
    <property type="entry name" value="DUF167"/>
</dbReference>
<protein>
    <recommendedName>
        <fullName evidence="2">UPF0235 protein OLX77_01990</fullName>
    </recommendedName>
</protein>
<proteinExistence type="inferred from homology"/>
<dbReference type="AlphaFoldDB" id="A0A9X4MEZ9"/>
<dbReference type="NCBIfam" id="TIGR00251">
    <property type="entry name" value="DUF167 family protein"/>
    <property type="match status" value="1"/>
</dbReference>
<evidence type="ECO:0000256" key="2">
    <source>
        <dbReference type="HAMAP-Rule" id="MF_00634"/>
    </source>
</evidence>
<name>A0A9X4MEZ9_9BACT</name>
<comment type="caution">
    <text evidence="3">The sequence shown here is derived from an EMBL/GenBank/DDBJ whole genome shotgun (WGS) entry which is preliminary data.</text>
</comment>
<dbReference type="Gene3D" id="3.30.1200.10">
    <property type="entry name" value="YggU-like"/>
    <property type="match status" value="1"/>
</dbReference>
<dbReference type="RefSeq" id="WP_307631908.1">
    <property type="nucleotide sequence ID" value="NZ_JAPHEH010000001.1"/>
</dbReference>
<evidence type="ECO:0000256" key="1">
    <source>
        <dbReference type="ARBA" id="ARBA00010364"/>
    </source>
</evidence>
<dbReference type="InterPro" id="IPR036591">
    <property type="entry name" value="YggU-like_sf"/>
</dbReference>
<dbReference type="SUPFAM" id="SSF69786">
    <property type="entry name" value="YggU-like"/>
    <property type="match status" value="1"/>
</dbReference>
<reference evidence="3" key="1">
    <citation type="journal article" date="2022" name="bioRxiv">
        <title>Thiovibrio frasassiensisgen. nov., sp. nov., an autotrophic, elemental sulfur disproportionating bacterium isolated from sulfidic karst sediment, and proposal of Thiovibrionaceae fam. nov.</title>
        <authorList>
            <person name="Aronson H."/>
            <person name="Thomas C."/>
            <person name="Bhattacharyya M."/>
            <person name="Eckstein S."/>
            <person name="Jensen S."/>
            <person name="Barco R."/>
            <person name="Macalady J."/>
            <person name="Amend J."/>
        </authorList>
    </citation>
    <scope>NUCLEOTIDE SEQUENCE</scope>
    <source>
        <strain evidence="3">RS19-109</strain>
    </source>
</reference>
<dbReference type="GO" id="GO:0005737">
    <property type="term" value="C:cytoplasm"/>
    <property type="evidence" value="ECO:0007669"/>
    <property type="project" value="TreeGrafter"/>
</dbReference>
<evidence type="ECO:0000313" key="4">
    <source>
        <dbReference type="Proteomes" id="UP001154240"/>
    </source>
</evidence>
<dbReference type="PANTHER" id="PTHR13420:SF7">
    <property type="entry name" value="UPF0235 PROTEIN C15ORF40"/>
    <property type="match status" value="1"/>
</dbReference>
<comment type="similarity">
    <text evidence="1 2">Belongs to the UPF0235 family.</text>
</comment>
<dbReference type="EMBL" id="JAPHEH010000001">
    <property type="protein sequence ID" value="MDG4474930.1"/>
    <property type="molecule type" value="Genomic_DNA"/>
</dbReference>
<dbReference type="SMART" id="SM01152">
    <property type="entry name" value="DUF167"/>
    <property type="match status" value="1"/>
</dbReference>
<dbReference type="Pfam" id="PF02594">
    <property type="entry name" value="DUF167"/>
    <property type="match status" value="1"/>
</dbReference>
<gene>
    <name evidence="3" type="ORF">OLX77_01990</name>
</gene>